<dbReference type="InterPro" id="IPR003660">
    <property type="entry name" value="HAMP_dom"/>
</dbReference>
<keyword evidence="7" id="KW-1185">Reference proteome</keyword>
<feature type="region of interest" description="Disordered" evidence="3">
    <location>
        <begin position="219"/>
        <end position="314"/>
    </location>
</feature>
<evidence type="ECO:0000313" key="6">
    <source>
        <dbReference type="EMBL" id="MFD1152580.1"/>
    </source>
</evidence>
<comment type="caution">
    <text evidence="6">The sequence shown here is derived from an EMBL/GenBank/DDBJ whole genome shotgun (WGS) entry which is preliminary data.</text>
</comment>
<evidence type="ECO:0000259" key="5">
    <source>
        <dbReference type="PROSITE" id="PS50885"/>
    </source>
</evidence>
<keyword evidence="1 4" id="KW-0812">Transmembrane</keyword>
<organism evidence="6 7">
    <name type="scientific">Saccharothrix hoggarensis</name>
    <dbReference type="NCBI Taxonomy" id="913853"/>
    <lineage>
        <taxon>Bacteria</taxon>
        <taxon>Bacillati</taxon>
        <taxon>Actinomycetota</taxon>
        <taxon>Actinomycetes</taxon>
        <taxon>Pseudonocardiales</taxon>
        <taxon>Pseudonocardiaceae</taxon>
        <taxon>Saccharothrix</taxon>
    </lineage>
</organism>
<evidence type="ECO:0000256" key="1">
    <source>
        <dbReference type="ARBA" id="ARBA00022692"/>
    </source>
</evidence>
<protein>
    <submittedName>
        <fullName evidence="6">HAMP domain-containing protein</fullName>
    </submittedName>
</protein>
<dbReference type="EMBL" id="JBHTLK010000438">
    <property type="protein sequence ID" value="MFD1152580.1"/>
    <property type="molecule type" value="Genomic_DNA"/>
</dbReference>
<dbReference type="CDD" id="cd06225">
    <property type="entry name" value="HAMP"/>
    <property type="match status" value="1"/>
</dbReference>
<evidence type="ECO:0000313" key="7">
    <source>
        <dbReference type="Proteomes" id="UP001597168"/>
    </source>
</evidence>
<dbReference type="RefSeq" id="WP_380730565.1">
    <property type="nucleotide sequence ID" value="NZ_JBHTLK010000438.1"/>
</dbReference>
<dbReference type="Gene3D" id="6.10.340.10">
    <property type="match status" value="1"/>
</dbReference>
<dbReference type="Pfam" id="PF00672">
    <property type="entry name" value="HAMP"/>
    <property type="match status" value="1"/>
</dbReference>
<feature type="transmembrane region" description="Helical" evidence="4">
    <location>
        <begin position="147"/>
        <end position="171"/>
    </location>
</feature>
<keyword evidence="2 4" id="KW-1133">Transmembrane helix</keyword>
<accession>A0ABW3R767</accession>
<name>A0ABW3R767_9PSEU</name>
<keyword evidence="4" id="KW-0472">Membrane</keyword>
<gene>
    <name evidence="6" type="ORF">ACFQ3T_36045</name>
</gene>
<dbReference type="PROSITE" id="PS50885">
    <property type="entry name" value="HAMP"/>
    <property type="match status" value="1"/>
</dbReference>
<dbReference type="SUPFAM" id="SSF158472">
    <property type="entry name" value="HAMP domain-like"/>
    <property type="match status" value="1"/>
</dbReference>
<dbReference type="Proteomes" id="UP001597168">
    <property type="component" value="Unassembled WGS sequence"/>
</dbReference>
<proteinExistence type="predicted"/>
<feature type="compositionally biased region" description="Basic and acidic residues" evidence="3">
    <location>
        <begin position="239"/>
        <end position="290"/>
    </location>
</feature>
<reference evidence="7" key="1">
    <citation type="journal article" date="2019" name="Int. J. Syst. Evol. Microbiol.">
        <title>The Global Catalogue of Microorganisms (GCM) 10K type strain sequencing project: providing services to taxonomists for standard genome sequencing and annotation.</title>
        <authorList>
            <consortium name="The Broad Institute Genomics Platform"/>
            <consortium name="The Broad Institute Genome Sequencing Center for Infectious Disease"/>
            <person name="Wu L."/>
            <person name="Ma J."/>
        </authorList>
    </citation>
    <scope>NUCLEOTIDE SEQUENCE [LARGE SCALE GENOMIC DNA]</scope>
    <source>
        <strain evidence="7">CCUG 60214</strain>
    </source>
</reference>
<sequence>AEPPAAAAGLRQQDQSGRVPVVFAEVPVPGRGTAVVGEFDLDHLRTLLDHVPGHARVVDRGFRTVNATDGFVAFEEVTDTGLRDSAALAQRGDVVGEIRPGSDGPSIVASAALRGGDVEALGWTVVTELPGVELALPVNEARRHVQLVALITALIALFGYGWLLFTVLGPLRRVARAADRMVAGDLQAVIYPQRHDEIGTIASCLEICRQAVVQGPDRLGEVRRPRGAATDPTMLMKPVEPHAKRAPERAPDRSGRHVERHAERPAESPAERHAERPAERHAERPAERSARTRHAAPRRPAPEPPRPKVGRGSA</sequence>
<evidence type="ECO:0000256" key="3">
    <source>
        <dbReference type="SAM" id="MobiDB-lite"/>
    </source>
</evidence>
<feature type="non-terminal residue" evidence="6">
    <location>
        <position position="1"/>
    </location>
</feature>
<evidence type="ECO:0000256" key="2">
    <source>
        <dbReference type="ARBA" id="ARBA00022989"/>
    </source>
</evidence>
<evidence type="ECO:0000256" key="4">
    <source>
        <dbReference type="SAM" id="Phobius"/>
    </source>
</evidence>
<feature type="domain" description="HAMP" evidence="5">
    <location>
        <begin position="165"/>
        <end position="202"/>
    </location>
</feature>